<name>A0AAN8WLE4_HALRR</name>
<dbReference type="EMBL" id="JAXCGZ010017400">
    <property type="protein sequence ID" value="KAK7068161.1"/>
    <property type="molecule type" value="Genomic_DNA"/>
</dbReference>
<organism evidence="4 5">
    <name type="scientific">Halocaridina rubra</name>
    <name type="common">Hawaiian red shrimp</name>
    <dbReference type="NCBI Taxonomy" id="373956"/>
    <lineage>
        <taxon>Eukaryota</taxon>
        <taxon>Metazoa</taxon>
        <taxon>Ecdysozoa</taxon>
        <taxon>Arthropoda</taxon>
        <taxon>Crustacea</taxon>
        <taxon>Multicrustacea</taxon>
        <taxon>Malacostraca</taxon>
        <taxon>Eumalacostraca</taxon>
        <taxon>Eucarida</taxon>
        <taxon>Decapoda</taxon>
        <taxon>Pleocyemata</taxon>
        <taxon>Caridea</taxon>
        <taxon>Atyoidea</taxon>
        <taxon>Atyidae</taxon>
        <taxon>Halocaridina</taxon>
    </lineage>
</organism>
<keyword evidence="2" id="KW-1133">Transmembrane helix</keyword>
<comment type="caution">
    <text evidence="4">The sequence shown here is derived from an EMBL/GenBank/DDBJ whole genome shotgun (WGS) entry which is preliminary data.</text>
</comment>
<keyword evidence="5" id="KW-1185">Reference proteome</keyword>
<evidence type="ECO:0000256" key="1">
    <source>
        <dbReference type="ARBA" id="ARBA00023157"/>
    </source>
</evidence>
<proteinExistence type="predicted"/>
<keyword evidence="2" id="KW-0472">Membrane</keyword>
<gene>
    <name evidence="4" type="ORF">SK128_023211</name>
</gene>
<protein>
    <recommendedName>
        <fullName evidence="3">BRICHOS domain-containing protein</fullName>
    </recommendedName>
</protein>
<dbReference type="Pfam" id="PF04089">
    <property type="entry name" value="BRICHOS"/>
    <property type="match status" value="1"/>
</dbReference>
<evidence type="ECO:0000256" key="2">
    <source>
        <dbReference type="SAM" id="Phobius"/>
    </source>
</evidence>
<feature type="transmembrane region" description="Helical" evidence="2">
    <location>
        <begin position="231"/>
        <end position="256"/>
    </location>
</feature>
<sequence length="257" mass="29729">MGGFAKYLGLETKTVKDYMGIYRKGFWKQFGYIYTKRYGSRVCRLQTRSSDTRVTMLRYILLSCFLGIALSAKKDYKICYKGQDESGNTCMNVEADAKAGTIYYHVLESPDYEDVETLEDYNVGLAASRVATQEACYVSRLMRPFNKQEAYLKAHDQETDMRPETDIKVTAIPMENPEEEMGSSLTSFCGEFNIYKLVKTQEEEQNHDESEDVEKRQITLTFTRCVMLRCYYIPVCYTTTITLPTGTTIIFGWYWFG</sequence>
<evidence type="ECO:0000313" key="5">
    <source>
        <dbReference type="Proteomes" id="UP001381693"/>
    </source>
</evidence>
<reference evidence="4 5" key="1">
    <citation type="submission" date="2023-11" db="EMBL/GenBank/DDBJ databases">
        <title>Halocaridina rubra genome assembly.</title>
        <authorList>
            <person name="Smith C."/>
        </authorList>
    </citation>
    <scope>NUCLEOTIDE SEQUENCE [LARGE SCALE GENOMIC DNA]</scope>
    <source>
        <strain evidence="4">EP-1</strain>
        <tissue evidence="4">Whole</tissue>
    </source>
</reference>
<feature type="domain" description="BRICHOS" evidence="3">
    <location>
        <begin position="109"/>
        <end position="197"/>
    </location>
</feature>
<keyword evidence="2" id="KW-0812">Transmembrane</keyword>
<dbReference type="Proteomes" id="UP001381693">
    <property type="component" value="Unassembled WGS sequence"/>
</dbReference>
<feature type="transmembrane region" description="Helical" evidence="2">
    <location>
        <begin position="56"/>
        <end position="72"/>
    </location>
</feature>
<accession>A0AAN8WLE4</accession>
<evidence type="ECO:0000313" key="4">
    <source>
        <dbReference type="EMBL" id="KAK7068161.1"/>
    </source>
</evidence>
<keyword evidence="1" id="KW-1015">Disulfide bond</keyword>
<dbReference type="InterPro" id="IPR007084">
    <property type="entry name" value="BRICHOS_dom"/>
</dbReference>
<dbReference type="AlphaFoldDB" id="A0AAN8WLE4"/>
<evidence type="ECO:0000259" key="3">
    <source>
        <dbReference type="PROSITE" id="PS50869"/>
    </source>
</evidence>
<dbReference type="PROSITE" id="PS50869">
    <property type="entry name" value="BRICHOS"/>
    <property type="match status" value="1"/>
</dbReference>